<dbReference type="GO" id="GO:0005737">
    <property type="term" value="C:cytoplasm"/>
    <property type="evidence" value="ECO:0007669"/>
    <property type="project" value="UniProtKB-SubCell"/>
</dbReference>
<dbReference type="CDD" id="cd00140">
    <property type="entry name" value="beta_clamp"/>
    <property type="match status" value="1"/>
</dbReference>
<evidence type="ECO:0000259" key="11">
    <source>
        <dbReference type="Pfam" id="PF00712"/>
    </source>
</evidence>
<accession>A0A2G9YXF6</accession>
<dbReference type="Gene3D" id="3.70.10.10">
    <property type="match status" value="1"/>
</dbReference>
<evidence type="ECO:0000256" key="10">
    <source>
        <dbReference type="SAM" id="MobiDB-lite"/>
    </source>
</evidence>
<feature type="domain" description="DNA polymerase III beta sliding clamp C-terminal" evidence="13">
    <location>
        <begin position="251"/>
        <end position="349"/>
    </location>
</feature>
<evidence type="ECO:0000313" key="14">
    <source>
        <dbReference type="EMBL" id="PIP23935.1"/>
    </source>
</evidence>
<feature type="region of interest" description="Disordered" evidence="10">
    <location>
        <begin position="351"/>
        <end position="372"/>
    </location>
</feature>
<feature type="domain" description="DNA polymerase III beta sliding clamp central" evidence="12">
    <location>
        <begin position="149"/>
        <end position="248"/>
    </location>
</feature>
<comment type="subunit">
    <text evidence="9">Forms a ring-shaped head-to-tail homodimer around DNA.</text>
</comment>
<protein>
    <recommendedName>
        <fullName evidence="9">Beta sliding clamp</fullName>
    </recommendedName>
</protein>
<keyword evidence="4 9" id="KW-0808">Transferase</keyword>
<feature type="compositionally biased region" description="Basic and acidic residues" evidence="10">
    <location>
        <begin position="351"/>
        <end position="365"/>
    </location>
</feature>
<keyword evidence="7 9" id="KW-0239">DNA-directed DNA polymerase</keyword>
<dbReference type="InterPro" id="IPR022637">
    <property type="entry name" value="DNA_polIII_beta_cen"/>
</dbReference>
<dbReference type="InterPro" id="IPR022635">
    <property type="entry name" value="DNA_polIII_beta_C"/>
</dbReference>
<dbReference type="SUPFAM" id="SSF55979">
    <property type="entry name" value="DNA clamp"/>
    <property type="match status" value="3"/>
</dbReference>
<keyword evidence="5 9" id="KW-0548">Nucleotidyltransferase</keyword>
<dbReference type="GO" id="GO:0008408">
    <property type="term" value="F:3'-5' exonuclease activity"/>
    <property type="evidence" value="ECO:0007669"/>
    <property type="project" value="InterPro"/>
</dbReference>
<dbReference type="NCBIfam" id="TIGR00663">
    <property type="entry name" value="dnan"/>
    <property type="match status" value="1"/>
</dbReference>
<evidence type="ECO:0000256" key="1">
    <source>
        <dbReference type="ARBA" id="ARBA00004496"/>
    </source>
</evidence>
<dbReference type="GO" id="GO:0006271">
    <property type="term" value="P:DNA strand elongation involved in DNA replication"/>
    <property type="evidence" value="ECO:0007669"/>
    <property type="project" value="TreeGrafter"/>
</dbReference>
<dbReference type="EMBL" id="PCRP01000010">
    <property type="protein sequence ID" value="PIP23935.1"/>
    <property type="molecule type" value="Genomic_DNA"/>
</dbReference>
<evidence type="ECO:0000256" key="7">
    <source>
        <dbReference type="ARBA" id="ARBA00022932"/>
    </source>
</evidence>
<dbReference type="GO" id="GO:0003887">
    <property type="term" value="F:DNA-directed DNA polymerase activity"/>
    <property type="evidence" value="ECO:0007669"/>
    <property type="project" value="UniProtKB-UniRule"/>
</dbReference>
<evidence type="ECO:0000256" key="8">
    <source>
        <dbReference type="ARBA" id="ARBA00023125"/>
    </source>
</evidence>
<evidence type="ECO:0000256" key="6">
    <source>
        <dbReference type="ARBA" id="ARBA00022705"/>
    </source>
</evidence>
<dbReference type="Pfam" id="PF00712">
    <property type="entry name" value="DNA_pol3_beta"/>
    <property type="match status" value="1"/>
</dbReference>
<proteinExistence type="inferred from homology"/>
<keyword evidence="3 9" id="KW-0963">Cytoplasm</keyword>
<evidence type="ECO:0000313" key="15">
    <source>
        <dbReference type="Proteomes" id="UP000230273"/>
    </source>
</evidence>
<evidence type="ECO:0000259" key="13">
    <source>
        <dbReference type="Pfam" id="PF02768"/>
    </source>
</evidence>
<dbReference type="PIRSF" id="PIRSF000804">
    <property type="entry name" value="DNA_pol_III_b"/>
    <property type="match status" value="1"/>
</dbReference>
<keyword evidence="8" id="KW-0238">DNA-binding</keyword>
<dbReference type="InterPro" id="IPR022634">
    <property type="entry name" value="DNA_polIII_beta_N"/>
</dbReference>
<evidence type="ECO:0000256" key="3">
    <source>
        <dbReference type="ARBA" id="ARBA00022490"/>
    </source>
</evidence>
<sequence>MKFIILQSKLKEGLGIVERLVGKNLTLPILNNILVSVQKNFLNLAATDLELGIKWWSLVKVEEEGEIVIPGRILSSFVNYFPNKPIKLETKDKTLFVECENYQTQIKFFKTEDFPIIPQVKEEIIILNNSLFCKNLALVSDIPQPSPARVEISGIYVSLQKNLIKLVGTDSFRLGEKKIFLEKTTTKDFSFILPQRTTKELIGVLGEKKGELKVFSSPNQVMFELPMEETTHPQIQIVSRLIEGQYPNYEDVIPKKYRTTVVLPKNEFLNQIKAASVFSGRTNEVKFEANPKKERFEIFSQNPEYGQYKSFLPAKIKGEETEISFNYKYLIDGLVNIESSEVVFELNKLTDETEENKEHKEKKGEGPGVLKPVGDQSYTYVVMPINPS</sequence>
<organism evidence="14 15">
    <name type="scientific">Candidatus Nealsonbacteria bacterium CG23_combo_of_CG06-09_8_20_14_all_38_19</name>
    <dbReference type="NCBI Taxonomy" id="1974721"/>
    <lineage>
        <taxon>Bacteria</taxon>
        <taxon>Candidatus Nealsoniibacteriota</taxon>
    </lineage>
</organism>
<comment type="function">
    <text evidence="9">Confers DNA tethering and processivity to DNA polymerases and other proteins. Acts as a clamp, forming a ring around DNA (a reaction catalyzed by the clamp-loading complex) which diffuses in an ATP-independent manner freely and bidirectionally along dsDNA. Initially characterized for its ability to contact the catalytic subunit of DNA polymerase III (Pol III), a complex, multichain enzyme responsible for most of the replicative synthesis in bacteria; Pol III exhibits 3'-5' exonuclease proofreading activity. The beta chain is required for initiation of replication as well as for processivity of DNA replication.</text>
</comment>
<evidence type="ECO:0000259" key="12">
    <source>
        <dbReference type="Pfam" id="PF02767"/>
    </source>
</evidence>
<evidence type="ECO:0000256" key="5">
    <source>
        <dbReference type="ARBA" id="ARBA00022695"/>
    </source>
</evidence>
<dbReference type="Pfam" id="PF02767">
    <property type="entry name" value="DNA_pol3_beta_2"/>
    <property type="match status" value="1"/>
</dbReference>
<gene>
    <name evidence="14" type="primary">dnaN</name>
    <name evidence="14" type="ORF">COX36_00610</name>
</gene>
<evidence type="ECO:0000256" key="9">
    <source>
        <dbReference type="PIRNR" id="PIRNR000804"/>
    </source>
</evidence>
<name>A0A2G9YXF6_9BACT</name>
<dbReference type="InterPro" id="IPR046938">
    <property type="entry name" value="DNA_clamp_sf"/>
</dbReference>
<reference evidence="14 15" key="1">
    <citation type="submission" date="2017-09" db="EMBL/GenBank/DDBJ databases">
        <title>Depth-based differentiation of microbial function through sediment-hosted aquifers and enrichment of novel symbionts in the deep terrestrial subsurface.</title>
        <authorList>
            <person name="Probst A.J."/>
            <person name="Ladd B."/>
            <person name="Jarett J.K."/>
            <person name="Geller-Mcgrath D.E."/>
            <person name="Sieber C.M."/>
            <person name="Emerson J.B."/>
            <person name="Anantharaman K."/>
            <person name="Thomas B.C."/>
            <person name="Malmstrom R."/>
            <person name="Stieglmeier M."/>
            <person name="Klingl A."/>
            <person name="Woyke T."/>
            <person name="Ryan C.M."/>
            <person name="Banfield J.F."/>
        </authorList>
    </citation>
    <scope>NUCLEOTIDE SEQUENCE [LARGE SCALE GENOMIC DNA]</scope>
    <source>
        <strain evidence="14">CG23_combo_of_CG06-09_8_20_14_all_38_19</strain>
    </source>
</reference>
<dbReference type="AlphaFoldDB" id="A0A2G9YXF6"/>
<dbReference type="Gene3D" id="3.10.150.10">
    <property type="entry name" value="DNA Polymerase III, subunit A, domain 2"/>
    <property type="match status" value="1"/>
</dbReference>
<comment type="caution">
    <text evidence="14">The sequence shown here is derived from an EMBL/GenBank/DDBJ whole genome shotgun (WGS) entry which is preliminary data.</text>
</comment>
<dbReference type="Proteomes" id="UP000230273">
    <property type="component" value="Unassembled WGS sequence"/>
</dbReference>
<dbReference type="PANTHER" id="PTHR30478:SF0">
    <property type="entry name" value="BETA SLIDING CLAMP"/>
    <property type="match status" value="1"/>
</dbReference>
<dbReference type="GO" id="GO:0009360">
    <property type="term" value="C:DNA polymerase III complex"/>
    <property type="evidence" value="ECO:0007669"/>
    <property type="project" value="InterPro"/>
</dbReference>
<dbReference type="Pfam" id="PF02768">
    <property type="entry name" value="DNA_pol3_beta_3"/>
    <property type="match status" value="1"/>
</dbReference>
<dbReference type="PANTHER" id="PTHR30478">
    <property type="entry name" value="DNA POLYMERASE III SUBUNIT BETA"/>
    <property type="match status" value="1"/>
</dbReference>
<dbReference type="InterPro" id="IPR001001">
    <property type="entry name" value="DNA_polIII_beta"/>
</dbReference>
<comment type="subcellular location">
    <subcellularLocation>
        <location evidence="1 9">Cytoplasm</location>
    </subcellularLocation>
</comment>
<dbReference type="SMART" id="SM00480">
    <property type="entry name" value="POL3Bc"/>
    <property type="match status" value="1"/>
</dbReference>
<dbReference type="GO" id="GO:0003677">
    <property type="term" value="F:DNA binding"/>
    <property type="evidence" value="ECO:0007669"/>
    <property type="project" value="UniProtKB-UniRule"/>
</dbReference>
<comment type="similarity">
    <text evidence="2 9">Belongs to the beta sliding clamp family.</text>
</comment>
<feature type="domain" description="DNA polymerase III beta sliding clamp N-terminal" evidence="11">
    <location>
        <begin position="1"/>
        <end position="118"/>
    </location>
</feature>
<keyword evidence="6 9" id="KW-0235">DNA replication</keyword>
<evidence type="ECO:0000256" key="2">
    <source>
        <dbReference type="ARBA" id="ARBA00010752"/>
    </source>
</evidence>
<evidence type="ECO:0000256" key="4">
    <source>
        <dbReference type="ARBA" id="ARBA00022679"/>
    </source>
</evidence>